<dbReference type="EMBL" id="CP020472">
    <property type="protein sequence ID" value="ARD20789.1"/>
    <property type="molecule type" value="Genomic_DNA"/>
</dbReference>
<dbReference type="InterPro" id="IPR012902">
    <property type="entry name" value="N_methyl_site"/>
</dbReference>
<dbReference type="Gene3D" id="3.30.700.10">
    <property type="entry name" value="Glycoprotein, Type 4 Pilin"/>
    <property type="match status" value="1"/>
</dbReference>
<dbReference type="Pfam" id="PF07963">
    <property type="entry name" value="N_methyl"/>
    <property type="match status" value="1"/>
</dbReference>
<keyword evidence="1" id="KW-0472">Membrane</keyword>
<evidence type="ECO:0000256" key="1">
    <source>
        <dbReference type="SAM" id="Phobius"/>
    </source>
</evidence>
<feature type="transmembrane region" description="Helical" evidence="1">
    <location>
        <begin position="12"/>
        <end position="33"/>
    </location>
</feature>
<evidence type="ECO:0000313" key="2">
    <source>
        <dbReference type="EMBL" id="ARD20789.1"/>
    </source>
</evidence>
<protein>
    <submittedName>
        <fullName evidence="2">MSHA pilin protein MshC</fullName>
    </submittedName>
</protein>
<accession>A0ABM6JH28</accession>
<keyword evidence="3" id="KW-1185">Reference proteome</keyword>
<keyword evidence="1" id="KW-0812">Transmembrane</keyword>
<name>A0ABM6JH28_9GAMM</name>
<dbReference type="InterPro" id="IPR045584">
    <property type="entry name" value="Pilin-like"/>
</dbReference>
<dbReference type="SUPFAM" id="SSF54523">
    <property type="entry name" value="Pili subunits"/>
    <property type="match status" value="1"/>
</dbReference>
<dbReference type="Proteomes" id="UP000191820">
    <property type="component" value="Chromosome"/>
</dbReference>
<dbReference type="NCBIfam" id="TIGR02532">
    <property type="entry name" value="IV_pilin_GFxxxE"/>
    <property type="match status" value="1"/>
</dbReference>
<dbReference type="PROSITE" id="PS00409">
    <property type="entry name" value="PROKAR_NTER_METHYL"/>
    <property type="match status" value="1"/>
</dbReference>
<sequence length="165" mass="18153">MQHNQSKRYASGFSLIELVTTILIVGILAVFVIPKLIPESSYSAYTLRNEFISELRQVQIKALNNSDRCYRITVDSDGYQLTTYSHNINAPFAGCVPAQLLRTDLKQTFNGGAYIELASNSSTSFSMDFDNLGRSTLACTGSCFVVVADESLTIAMESEGYIHGL</sequence>
<keyword evidence="1" id="KW-1133">Transmembrane helix</keyword>
<evidence type="ECO:0000313" key="3">
    <source>
        <dbReference type="Proteomes" id="UP000191820"/>
    </source>
</evidence>
<organism evidence="2 3">
    <name type="scientific">Shewanella japonica</name>
    <dbReference type="NCBI Taxonomy" id="93973"/>
    <lineage>
        <taxon>Bacteria</taxon>
        <taxon>Pseudomonadati</taxon>
        <taxon>Pseudomonadota</taxon>
        <taxon>Gammaproteobacteria</taxon>
        <taxon>Alteromonadales</taxon>
        <taxon>Shewanellaceae</taxon>
        <taxon>Shewanella</taxon>
    </lineage>
</organism>
<dbReference type="RefSeq" id="WP_080914740.1">
    <property type="nucleotide sequence ID" value="NZ_CP020472.1"/>
</dbReference>
<reference evidence="2 3" key="1">
    <citation type="submission" date="2017-03" db="EMBL/GenBank/DDBJ databases">
        <title>Genome sequencing of Shewanella japonica KCTC 22435.</title>
        <authorList>
            <person name="Kim K.M."/>
        </authorList>
    </citation>
    <scope>NUCLEOTIDE SEQUENCE [LARGE SCALE GENOMIC DNA]</scope>
    <source>
        <strain evidence="2 3">KCTC 22435</strain>
    </source>
</reference>
<proteinExistence type="predicted"/>
<gene>
    <name evidence="2" type="ORF">SJ2017_0449</name>
</gene>